<dbReference type="AlphaFoldDB" id="A0A2P2PTF4"/>
<name>A0A2P2PTF4_RHIMU</name>
<proteinExistence type="predicted"/>
<sequence length="36" mass="4191">MLLLATLSWLDITNPLPLMVKIVFDYFLRSCICLYA</sequence>
<accession>A0A2P2PTF4</accession>
<dbReference type="EMBL" id="GGEC01077513">
    <property type="protein sequence ID" value="MBX57997.1"/>
    <property type="molecule type" value="Transcribed_RNA"/>
</dbReference>
<protein>
    <submittedName>
        <fullName evidence="1">Uncharacterized protein</fullName>
    </submittedName>
</protein>
<evidence type="ECO:0000313" key="1">
    <source>
        <dbReference type="EMBL" id="MBX57997.1"/>
    </source>
</evidence>
<organism evidence="1">
    <name type="scientific">Rhizophora mucronata</name>
    <name type="common">Asiatic mangrove</name>
    <dbReference type="NCBI Taxonomy" id="61149"/>
    <lineage>
        <taxon>Eukaryota</taxon>
        <taxon>Viridiplantae</taxon>
        <taxon>Streptophyta</taxon>
        <taxon>Embryophyta</taxon>
        <taxon>Tracheophyta</taxon>
        <taxon>Spermatophyta</taxon>
        <taxon>Magnoliopsida</taxon>
        <taxon>eudicotyledons</taxon>
        <taxon>Gunneridae</taxon>
        <taxon>Pentapetalae</taxon>
        <taxon>rosids</taxon>
        <taxon>fabids</taxon>
        <taxon>Malpighiales</taxon>
        <taxon>Rhizophoraceae</taxon>
        <taxon>Rhizophora</taxon>
    </lineage>
</organism>
<reference evidence="1" key="1">
    <citation type="submission" date="2018-02" db="EMBL/GenBank/DDBJ databases">
        <title>Rhizophora mucronata_Transcriptome.</title>
        <authorList>
            <person name="Meera S.P."/>
            <person name="Sreeshan A."/>
            <person name="Augustine A."/>
        </authorList>
    </citation>
    <scope>NUCLEOTIDE SEQUENCE</scope>
    <source>
        <tissue evidence="1">Leaf</tissue>
    </source>
</reference>